<feature type="domain" description="L,D-TPase catalytic" evidence="8">
    <location>
        <begin position="42"/>
        <end position="184"/>
    </location>
</feature>
<evidence type="ECO:0000256" key="6">
    <source>
        <dbReference type="ARBA" id="ARBA00023316"/>
    </source>
</evidence>
<dbReference type="Gene3D" id="2.40.440.10">
    <property type="entry name" value="L,D-transpeptidase catalytic domain-like"/>
    <property type="match status" value="1"/>
</dbReference>
<comment type="pathway">
    <text evidence="1 7">Cell wall biogenesis; peptidoglycan biosynthesis.</text>
</comment>
<dbReference type="PANTHER" id="PTHR36699">
    <property type="entry name" value="LD-TRANSPEPTIDASE"/>
    <property type="match status" value="1"/>
</dbReference>
<evidence type="ECO:0000256" key="3">
    <source>
        <dbReference type="ARBA" id="ARBA00022679"/>
    </source>
</evidence>
<dbReference type="RefSeq" id="WP_187256423.1">
    <property type="nucleotide sequence ID" value="NZ_JBHULF010000014.1"/>
</dbReference>
<evidence type="ECO:0000259" key="8">
    <source>
        <dbReference type="PROSITE" id="PS52029"/>
    </source>
</evidence>
<evidence type="ECO:0000256" key="4">
    <source>
        <dbReference type="ARBA" id="ARBA00022960"/>
    </source>
</evidence>
<protein>
    <recommendedName>
        <fullName evidence="8">L,D-TPase catalytic domain-containing protein</fullName>
    </recommendedName>
</protein>
<dbReference type="InterPro" id="IPR005490">
    <property type="entry name" value="LD_TPept_cat_dom"/>
</dbReference>
<keyword evidence="5 7" id="KW-0573">Peptidoglycan synthesis</keyword>
<dbReference type="Proteomes" id="UP000765802">
    <property type="component" value="Unassembled WGS sequence"/>
</dbReference>
<accession>A0ABR7M7V0</accession>
<evidence type="ECO:0000256" key="5">
    <source>
        <dbReference type="ARBA" id="ARBA00022984"/>
    </source>
</evidence>
<dbReference type="PANTHER" id="PTHR36699:SF1">
    <property type="entry name" value="L,D-TRANSPEPTIDASE YAFK-RELATED"/>
    <property type="match status" value="1"/>
</dbReference>
<organism evidence="9 10">
    <name type="scientific">Flavihumibacter stibioxidans</name>
    <dbReference type="NCBI Taxonomy" id="1834163"/>
    <lineage>
        <taxon>Bacteria</taxon>
        <taxon>Pseudomonadati</taxon>
        <taxon>Bacteroidota</taxon>
        <taxon>Chitinophagia</taxon>
        <taxon>Chitinophagales</taxon>
        <taxon>Chitinophagaceae</taxon>
        <taxon>Flavihumibacter</taxon>
    </lineage>
</organism>
<keyword evidence="10" id="KW-1185">Reference proteome</keyword>
<comment type="similarity">
    <text evidence="2">Belongs to the YkuD family.</text>
</comment>
<reference evidence="9 10" key="1">
    <citation type="submission" date="2016-07" db="EMBL/GenBank/DDBJ databases">
        <title>Genome analysis of Flavihumibacter stibioxidans YS-17.</title>
        <authorList>
            <person name="Shi K."/>
            <person name="Han Y."/>
            <person name="Wang G."/>
        </authorList>
    </citation>
    <scope>NUCLEOTIDE SEQUENCE [LARGE SCALE GENOMIC DNA]</scope>
    <source>
        <strain evidence="9 10">YS-17</strain>
    </source>
</reference>
<keyword evidence="4 7" id="KW-0133">Cell shape</keyword>
<dbReference type="PROSITE" id="PS52029">
    <property type="entry name" value="LD_TPASE"/>
    <property type="match status" value="1"/>
</dbReference>
<dbReference type="EMBL" id="MBUA01000012">
    <property type="protein sequence ID" value="MBC6491098.1"/>
    <property type="molecule type" value="Genomic_DNA"/>
</dbReference>
<dbReference type="CDD" id="cd16913">
    <property type="entry name" value="YkuD_like"/>
    <property type="match status" value="1"/>
</dbReference>
<name>A0ABR7M7V0_9BACT</name>
<evidence type="ECO:0000313" key="10">
    <source>
        <dbReference type="Proteomes" id="UP000765802"/>
    </source>
</evidence>
<feature type="active site" description="Proton donor/acceptor" evidence="7">
    <location>
        <position position="140"/>
    </location>
</feature>
<evidence type="ECO:0000313" key="9">
    <source>
        <dbReference type="EMBL" id="MBC6491098.1"/>
    </source>
</evidence>
<feature type="active site" description="Nucleophile" evidence="7">
    <location>
        <position position="160"/>
    </location>
</feature>
<evidence type="ECO:0000256" key="2">
    <source>
        <dbReference type="ARBA" id="ARBA00005992"/>
    </source>
</evidence>
<evidence type="ECO:0000256" key="1">
    <source>
        <dbReference type="ARBA" id="ARBA00004752"/>
    </source>
</evidence>
<proteinExistence type="inferred from homology"/>
<evidence type="ECO:0000256" key="7">
    <source>
        <dbReference type="PROSITE-ProRule" id="PRU01373"/>
    </source>
</evidence>
<dbReference type="InterPro" id="IPR038063">
    <property type="entry name" value="Transpep_catalytic_dom"/>
</dbReference>
<gene>
    <name evidence="9" type="ORF">BC349_08650</name>
</gene>
<keyword evidence="6 7" id="KW-0961">Cell wall biogenesis/degradation</keyword>
<dbReference type="Pfam" id="PF03734">
    <property type="entry name" value="YkuD"/>
    <property type="match status" value="1"/>
</dbReference>
<keyword evidence="3" id="KW-0808">Transferase</keyword>
<sequence length="185" mass="21325">MQLSRVTVSMMLLCTVGLFSFSGHNYRSIRYNRLNAELNGTPRILVDKSDYELSIFDDEGWYATYPVVFGEKTLGDKMWEGDRKTPEGDYKIVAKRPHKQWGQIMLIDYPTPTDKAKYNERKAKGLIPKNKGIGNGIGIHGTWQRDDMAVDYFQNWTNGCVSLKRSEMEELYEMIPVGTRVSIRK</sequence>
<dbReference type="SUPFAM" id="SSF141523">
    <property type="entry name" value="L,D-transpeptidase catalytic domain-like"/>
    <property type="match status" value="1"/>
</dbReference>
<comment type="caution">
    <text evidence="9">The sequence shown here is derived from an EMBL/GenBank/DDBJ whole genome shotgun (WGS) entry which is preliminary data.</text>
</comment>